<protein>
    <submittedName>
        <fullName evidence="1">DUF2188 domain-containing protein</fullName>
    </submittedName>
</protein>
<dbReference type="Pfam" id="PF09954">
    <property type="entry name" value="DUF2188"/>
    <property type="match status" value="1"/>
</dbReference>
<dbReference type="AlphaFoldDB" id="A0AB39BQX3"/>
<gene>
    <name evidence="1" type="ORF">AB3N04_14650</name>
</gene>
<sequence length="123" mass="14130">MVPWNANDYPDAMKNLDKEVREKAIEVANSLVEDGYEEGRAIPIAIDEAEKIGKASNDEMYQLINQNDKWAIKKKGADRASKTFDTKEEALEYGDEQLAKKNIQLKIYRKDGSLERTKKYTDK</sequence>
<dbReference type="EMBL" id="CP162551">
    <property type="protein sequence ID" value="XDI35933.1"/>
    <property type="molecule type" value="Genomic_DNA"/>
</dbReference>
<reference evidence="1" key="1">
    <citation type="submission" date="2024-07" db="EMBL/GenBank/DDBJ databases">
        <title>Identification and characteristics of an arsenic-resistant bacterial isolate, which belongs to a novel species.</title>
        <authorList>
            <person name="Juszczyk A."/>
            <person name="Kowalczyk A."/>
            <person name="Was K."/>
            <person name="Kosowicz W."/>
            <person name="Budzyn A."/>
            <person name="Latowski D."/>
        </authorList>
    </citation>
    <scope>NUCLEOTIDE SEQUENCE</scope>
    <source>
        <strain evidence="1">As8PL</strain>
    </source>
</reference>
<dbReference type="RefSeq" id="WP_368503446.1">
    <property type="nucleotide sequence ID" value="NZ_CP162551.1"/>
</dbReference>
<accession>A0AB39BQX3</accession>
<dbReference type="InterPro" id="IPR018691">
    <property type="entry name" value="DUF2188"/>
</dbReference>
<name>A0AB39BQX3_9BACI</name>
<proteinExistence type="predicted"/>
<organism evidence="1">
    <name type="scientific">Alkalihalophilus sp. As8PL</name>
    <dbReference type="NCBI Taxonomy" id="3237103"/>
    <lineage>
        <taxon>Bacteria</taxon>
        <taxon>Bacillati</taxon>
        <taxon>Bacillota</taxon>
        <taxon>Bacilli</taxon>
        <taxon>Bacillales</taxon>
        <taxon>Bacillaceae</taxon>
        <taxon>Alkalihalophilus</taxon>
    </lineage>
</organism>
<evidence type="ECO:0000313" key="1">
    <source>
        <dbReference type="EMBL" id="XDI35933.1"/>
    </source>
</evidence>